<comment type="subcellular location">
    <subcellularLocation>
        <location evidence="1">Cell envelope</location>
    </subcellularLocation>
</comment>
<evidence type="ECO:0000256" key="2">
    <source>
        <dbReference type="SAM" id="MobiDB-lite"/>
    </source>
</evidence>
<dbReference type="InterPro" id="IPR007110">
    <property type="entry name" value="Ig-like_dom"/>
</dbReference>
<dbReference type="InterPro" id="IPR013783">
    <property type="entry name" value="Ig-like_fold"/>
</dbReference>
<dbReference type="InterPro" id="IPR053139">
    <property type="entry name" value="Surface_bspA-like"/>
</dbReference>
<dbReference type="NCBIfam" id="TIGR02543">
    <property type="entry name" value="List_Bact_rpt"/>
    <property type="match status" value="1"/>
</dbReference>
<feature type="compositionally biased region" description="Polar residues" evidence="2">
    <location>
        <begin position="672"/>
        <end position="684"/>
    </location>
</feature>
<name>A0A401LD17_9FIRM</name>
<feature type="domain" description="Ig-like" evidence="3">
    <location>
        <begin position="430"/>
        <end position="508"/>
    </location>
</feature>
<organism evidence="4 5">
    <name type="scientific">Anaerotignum faecicola</name>
    <dbReference type="NCBI Taxonomy" id="2358141"/>
    <lineage>
        <taxon>Bacteria</taxon>
        <taxon>Bacillati</taxon>
        <taxon>Bacillota</taxon>
        <taxon>Clostridia</taxon>
        <taxon>Lachnospirales</taxon>
        <taxon>Anaerotignaceae</taxon>
        <taxon>Anaerotignum</taxon>
    </lineage>
</organism>
<dbReference type="InterPro" id="IPR036582">
    <property type="entry name" value="Mao_N_sf"/>
</dbReference>
<dbReference type="Gene3D" id="3.30.457.10">
    <property type="entry name" value="Copper amine oxidase-like, N-terminal domain"/>
    <property type="match status" value="2"/>
</dbReference>
<dbReference type="Proteomes" id="UP000287361">
    <property type="component" value="Unassembled WGS sequence"/>
</dbReference>
<comment type="caution">
    <text evidence="4">The sequence shown here is derived from an EMBL/GenBank/DDBJ whole genome shotgun (WGS) entry which is preliminary data.</text>
</comment>
<dbReference type="Gene3D" id="2.60.40.10">
    <property type="entry name" value="Immunoglobulins"/>
    <property type="match status" value="1"/>
</dbReference>
<dbReference type="Pfam" id="PF07833">
    <property type="entry name" value="Cu_amine_oxidN1"/>
    <property type="match status" value="1"/>
</dbReference>
<sequence>MKSMGRGVFINCPSLKSLKIEGDEGLVLSSDTVGTWGKDYPGAAPLETFELGAGTINFNLKEKKATLKEVKLGDGVKNIPNNFLSECTNLETLEIGNGITKIGNHAFEHTNITSITIPDSVTAIGEQAFNGCTSLTEVNISKNSKLETIGNRAFQQTSITSIAIPDSVTVIGKQAFNRCTSLAEVNISKNSKLETIEDGAFYDTRVLKMYLPGGVKTLGVGAFQRTPVKIYDMSDVYSSDFTIGDWCINNWYNTKEGEVAPEWANNHKDIYVNNNDILNALLAKNKAGSVTKTCYVTNGGTVDMTKTGFEAVSRPGYTVEWHKNADFSDAAYTGKPKDSENYYAKWTLKDSTNTIEVTYDANISGVTAKTYAEIKGNEHLAKASSFRRAGYTFTGWNTAKDGKGTAYAVSDIIPTTADITVYAQWKLNAPTVSVTGNATKQYDGGNVTLTAATSVSGVTYQWQKNGVAIEGATKATYTAKNVADSGSYTVKITDAEGKTAVSSATAISITKKEVAVPTVESKIYNGTVLKADVTATADYDVTKNEGGKNAGVYDVVLTLKDADNYKWADSEEAAKTIPFTVAPKKVELTVDNSTLKGAGSVTFTVDGVCNGDTAKVVCDVDSIKVEGLKASLPNATMEYTFTTDMGGNYEPASCVVSVTRRKSGSSSSDTSAPTYGVSTGKTENGEISVTPAKAEAGETVTIKATPDSGYQLDKMTVKDKNNSAVKLKKVNNNEYTFTMPVGKVSVDATFVQKDAADDSNAAEAGKTIKLQIGSRIVNVDNEAVIYDAAPVIRNDRTLVPIRIITEALGGKVDWNGATKEVTLSINDKEIKMTIGKMLEKYGVAPVIIDGRTFVPVRFVADELGAEVAWDEATKTVTIKTAR</sequence>
<dbReference type="InterPro" id="IPR042229">
    <property type="entry name" value="Listeria/Bacterioides_rpt_sf"/>
</dbReference>
<dbReference type="PANTHER" id="PTHR45661">
    <property type="entry name" value="SURFACE ANTIGEN"/>
    <property type="match status" value="1"/>
</dbReference>
<dbReference type="Pfam" id="PF13306">
    <property type="entry name" value="LRR_5"/>
    <property type="match status" value="1"/>
</dbReference>
<dbReference type="SUPFAM" id="SSF52058">
    <property type="entry name" value="L domain-like"/>
    <property type="match status" value="1"/>
</dbReference>
<dbReference type="InterPro" id="IPR012854">
    <property type="entry name" value="Cu_amine_oxidase-like_N"/>
</dbReference>
<dbReference type="Pfam" id="PF09479">
    <property type="entry name" value="Flg_new"/>
    <property type="match status" value="1"/>
</dbReference>
<protein>
    <recommendedName>
        <fullName evidence="3">Ig-like domain-containing protein</fullName>
    </recommendedName>
</protein>
<evidence type="ECO:0000313" key="5">
    <source>
        <dbReference type="Proteomes" id="UP000287361"/>
    </source>
</evidence>
<dbReference type="GO" id="GO:0030313">
    <property type="term" value="C:cell envelope"/>
    <property type="evidence" value="ECO:0007669"/>
    <property type="project" value="UniProtKB-SubCell"/>
</dbReference>
<dbReference type="PANTHER" id="PTHR45661:SF3">
    <property type="entry name" value="IG-LIKE DOMAIN-CONTAINING PROTEIN"/>
    <property type="match status" value="1"/>
</dbReference>
<dbReference type="InterPro" id="IPR044060">
    <property type="entry name" value="Bacterial_rp_domain"/>
</dbReference>
<accession>A0A401LD17</accession>
<dbReference type="Gene3D" id="2.60.40.4270">
    <property type="entry name" value="Listeria-Bacteroides repeat domain"/>
    <property type="match status" value="1"/>
</dbReference>
<dbReference type="Gene3D" id="3.80.10.10">
    <property type="entry name" value="Ribonuclease Inhibitor"/>
    <property type="match status" value="2"/>
</dbReference>
<evidence type="ECO:0000313" key="4">
    <source>
        <dbReference type="EMBL" id="GCB29285.1"/>
    </source>
</evidence>
<dbReference type="Pfam" id="PF18998">
    <property type="entry name" value="Flg_new_2"/>
    <property type="match status" value="1"/>
</dbReference>
<proteinExistence type="predicted"/>
<dbReference type="InterPro" id="IPR013378">
    <property type="entry name" value="InlB-like_B-rpt"/>
</dbReference>
<gene>
    <name evidence="4" type="ORF">KGMB03357_09460</name>
</gene>
<dbReference type="InterPro" id="IPR026906">
    <property type="entry name" value="LRR_5"/>
</dbReference>
<dbReference type="SUPFAM" id="SSF55383">
    <property type="entry name" value="Copper amine oxidase, domain N"/>
    <property type="match status" value="1"/>
</dbReference>
<dbReference type="AlphaFoldDB" id="A0A401LD17"/>
<dbReference type="InterPro" id="IPR032675">
    <property type="entry name" value="LRR_dom_sf"/>
</dbReference>
<evidence type="ECO:0000259" key="3">
    <source>
        <dbReference type="PROSITE" id="PS50835"/>
    </source>
</evidence>
<evidence type="ECO:0000256" key="1">
    <source>
        <dbReference type="ARBA" id="ARBA00004196"/>
    </source>
</evidence>
<dbReference type="EMBL" id="BHVZ01000001">
    <property type="protein sequence ID" value="GCB29285.1"/>
    <property type="molecule type" value="Genomic_DNA"/>
</dbReference>
<reference evidence="4 5" key="1">
    <citation type="submission" date="2018-10" db="EMBL/GenBank/DDBJ databases">
        <title>Draft Genome Sequence of Anaerotignum sp. KCTC 15736.</title>
        <authorList>
            <person name="Choi S.H."/>
            <person name="Kim J.S."/>
            <person name="Kang S.W."/>
            <person name="Lee J.S."/>
            <person name="Park S.H."/>
        </authorList>
    </citation>
    <scope>NUCLEOTIDE SEQUENCE [LARGE SCALE GENOMIC DNA]</scope>
    <source>
        <strain evidence="4 5">KCTC 15736</strain>
    </source>
</reference>
<dbReference type="PROSITE" id="PS50835">
    <property type="entry name" value="IG_LIKE"/>
    <property type="match status" value="1"/>
</dbReference>
<keyword evidence="5" id="KW-1185">Reference proteome</keyword>
<dbReference type="SUPFAM" id="SSF48726">
    <property type="entry name" value="Immunoglobulin"/>
    <property type="match status" value="1"/>
</dbReference>
<dbReference type="InterPro" id="IPR036179">
    <property type="entry name" value="Ig-like_dom_sf"/>
</dbReference>
<feature type="region of interest" description="Disordered" evidence="2">
    <location>
        <begin position="660"/>
        <end position="684"/>
    </location>
</feature>